<dbReference type="Pfam" id="PF12296">
    <property type="entry name" value="HsbA"/>
    <property type="match status" value="1"/>
</dbReference>
<protein>
    <submittedName>
        <fullName evidence="2">Cell wall galactomannoprotein</fullName>
    </submittedName>
</protein>
<keyword evidence="1" id="KW-0732">Signal</keyword>
<dbReference type="AlphaFoldDB" id="A0A0B4H5D9"/>
<dbReference type="Proteomes" id="UP000031192">
    <property type="component" value="Unassembled WGS sequence"/>
</dbReference>
<reference evidence="2 3" key="1">
    <citation type="journal article" date="2014" name="Proc. Natl. Acad. Sci. U.S.A.">
        <title>Trajectory and genomic determinants of fungal-pathogen speciation and host adaptation.</title>
        <authorList>
            <person name="Hu X."/>
            <person name="Xiao G."/>
            <person name="Zheng P."/>
            <person name="Shang Y."/>
            <person name="Su Y."/>
            <person name="Zhang X."/>
            <person name="Liu X."/>
            <person name="Zhan S."/>
            <person name="St Leger R.J."/>
            <person name="Wang C."/>
        </authorList>
    </citation>
    <scope>NUCLEOTIDE SEQUENCE [LARGE SCALE GENOMIC DNA]</scope>
    <source>
        <strain evidence="2 3">ARSEF 977</strain>
    </source>
</reference>
<comment type="caution">
    <text evidence="2">The sequence shown here is derived from an EMBL/GenBank/DDBJ whole genome shotgun (WGS) entry which is preliminary data.</text>
</comment>
<name>A0A0B4H5D9_METGA</name>
<evidence type="ECO:0000313" key="3">
    <source>
        <dbReference type="Proteomes" id="UP000031192"/>
    </source>
</evidence>
<organism evidence="2 3">
    <name type="scientific">Metarhizium guizhouense (strain ARSEF 977)</name>
    <dbReference type="NCBI Taxonomy" id="1276136"/>
    <lineage>
        <taxon>Eukaryota</taxon>
        <taxon>Fungi</taxon>
        <taxon>Dikarya</taxon>
        <taxon>Ascomycota</taxon>
        <taxon>Pezizomycotina</taxon>
        <taxon>Sordariomycetes</taxon>
        <taxon>Hypocreomycetidae</taxon>
        <taxon>Hypocreales</taxon>
        <taxon>Clavicipitaceae</taxon>
        <taxon>Metarhizium</taxon>
    </lineage>
</organism>
<evidence type="ECO:0000313" key="2">
    <source>
        <dbReference type="EMBL" id="KID87247.1"/>
    </source>
</evidence>
<feature type="signal peptide" evidence="1">
    <location>
        <begin position="1"/>
        <end position="19"/>
    </location>
</feature>
<feature type="chain" id="PRO_5002090253" evidence="1">
    <location>
        <begin position="20"/>
        <end position="159"/>
    </location>
</feature>
<dbReference type="HOGENOM" id="CLU_1661185_0_0_1"/>
<sequence>MKITGIVSILFTLAVGTLAELTSPVDSIKHINEAVAAYRRSLDEWDGRTTTGLGLWRKSNGLIATLKATKPGEQASKRAVLTPEERDKLEQEGFDAAHALVGEVRAAMDTAISKKSDMDAVPVLGKRVPMQSLKGMQKEASRLSNVLAAAASTSRQGEA</sequence>
<proteinExistence type="predicted"/>
<dbReference type="EMBL" id="AZNH01000017">
    <property type="protein sequence ID" value="KID87247.1"/>
    <property type="molecule type" value="Genomic_DNA"/>
</dbReference>
<evidence type="ECO:0000256" key="1">
    <source>
        <dbReference type="SAM" id="SignalP"/>
    </source>
</evidence>
<gene>
    <name evidence="2" type="ORF">MGU_05657</name>
</gene>
<keyword evidence="3" id="KW-1185">Reference proteome</keyword>
<accession>A0A0B4H5D9</accession>
<dbReference type="InterPro" id="IPR021054">
    <property type="entry name" value="Cell_wall_mannoprotein_1"/>
</dbReference>